<dbReference type="Pfam" id="PF05257">
    <property type="entry name" value="CHAP"/>
    <property type="match status" value="1"/>
</dbReference>
<keyword evidence="5" id="KW-1185">Reference proteome</keyword>
<gene>
    <name evidence="4" type="ORF">Cme02nite_33530</name>
</gene>
<evidence type="ECO:0000259" key="3">
    <source>
        <dbReference type="PROSITE" id="PS50911"/>
    </source>
</evidence>
<dbReference type="PROSITE" id="PS50911">
    <property type="entry name" value="CHAP"/>
    <property type="match status" value="1"/>
</dbReference>
<accession>A0A8J3LH05</accession>
<dbReference type="PANTHER" id="PTHR46580">
    <property type="entry name" value="SENSOR KINASE-RELATED"/>
    <property type="match status" value="1"/>
</dbReference>
<feature type="domain" description="Peptidase C51" evidence="3">
    <location>
        <begin position="81"/>
        <end position="200"/>
    </location>
</feature>
<name>A0A8J3LH05_9ACTN</name>
<feature type="chain" id="PRO_5038810165" description="Peptidase C51 domain-containing protein" evidence="2">
    <location>
        <begin position="46"/>
        <end position="541"/>
    </location>
</feature>
<organism evidence="4 5">
    <name type="scientific">Catellatospora methionotrophica</name>
    <dbReference type="NCBI Taxonomy" id="121620"/>
    <lineage>
        <taxon>Bacteria</taxon>
        <taxon>Bacillati</taxon>
        <taxon>Actinomycetota</taxon>
        <taxon>Actinomycetes</taxon>
        <taxon>Micromonosporales</taxon>
        <taxon>Micromonosporaceae</taxon>
        <taxon>Catellatospora</taxon>
    </lineage>
</organism>
<dbReference type="RefSeq" id="WP_166379262.1">
    <property type="nucleotide sequence ID" value="NZ_BAAATT010000005.1"/>
</dbReference>
<protein>
    <recommendedName>
        <fullName evidence="3">Peptidase C51 domain-containing protein</fullName>
    </recommendedName>
</protein>
<dbReference type="SUPFAM" id="SSF69318">
    <property type="entry name" value="Integrin alpha N-terminal domain"/>
    <property type="match status" value="1"/>
</dbReference>
<dbReference type="Gene3D" id="2.40.128.340">
    <property type="match status" value="3"/>
</dbReference>
<dbReference type="Proteomes" id="UP000660339">
    <property type="component" value="Unassembled WGS sequence"/>
</dbReference>
<dbReference type="InterPro" id="IPR013517">
    <property type="entry name" value="FG-GAP"/>
</dbReference>
<dbReference type="InterPro" id="IPR028994">
    <property type="entry name" value="Integrin_alpha_N"/>
</dbReference>
<dbReference type="InterPro" id="IPR038765">
    <property type="entry name" value="Papain-like_cys_pep_sf"/>
</dbReference>
<dbReference type="SUPFAM" id="SSF54001">
    <property type="entry name" value="Cysteine proteinases"/>
    <property type="match status" value="1"/>
</dbReference>
<dbReference type="Pfam" id="PF13517">
    <property type="entry name" value="FG-GAP_3"/>
    <property type="match status" value="2"/>
</dbReference>
<dbReference type="Gene3D" id="3.90.1720.10">
    <property type="entry name" value="endopeptidase domain like (from Nostoc punctiforme)"/>
    <property type="match status" value="1"/>
</dbReference>
<dbReference type="AlphaFoldDB" id="A0A8J3LH05"/>
<proteinExistence type="predicted"/>
<keyword evidence="1 2" id="KW-0732">Signal</keyword>
<evidence type="ECO:0000313" key="5">
    <source>
        <dbReference type="Proteomes" id="UP000660339"/>
    </source>
</evidence>
<feature type="signal peptide" evidence="2">
    <location>
        <begin position="1"/>
        <end position="45"/>
    </location>
</feature>
<sequence>MKFDRVPAAPQAPSPFPVRAAATLRATVLALLLAAVALPAAPAHAGASSSTHPIPGGGSAGVTVLCGPDQAYSCTSGGYGGQSAGWPGARYGAGIASANSHGYHNCTLYAAYRLAANGLADPGWNDNANAWDTRAPGTLVDQNPAVGAIAQWNSGYGHVAYVEVVHPDYIEITDDSYGSNVTRRLRIARTSPTWPDNFIHLRDVVVVDPVTATDVSAFYRYDGDQVNLWTWHGQPGGVSDPVGSWTASGWDATRIMPAGKGDLDGDGSADLATFYRHDGGMLDMNVWYGTAGGFTLGRPWHVDAAWEGQRLTPAGVGDFNGDGRADVAAFYRYDGNQVNLWIWYGQPGRAMSAPVIAWTASGWDATRIMPAGVGDLNGDGRPDLATFYRHDGGMLDMNVWYGTTGGVTLARPWHIPTAWEGQRLTPAGVGDFNGDGRADVAAFYRYDGNEANLWIWHGQTGGVSGPTGAWTASGWDAARIMPAGVGDLNGDGRPDLATFYRHDGGMLDMNVWYGTTGGVTLARPWHIATAWEGNRLTPVGR</sequence>
<evidence type="ECO:0000256" key="1">
    <source>
        <dbReference type="ARBA" id="ARBA00022729"/>
    </source>
</evidence>
<dbReference type="EMBL" id="BONJ01000019">
    <property type="protein sequence ID" value="GIG15021.1"/>
    <property type="molecule type" value="Genomic_DNA"/>
</dbReference>
<dbReference type="InterPro" id="IPR007921">
    <property type="entry name" value="CHAP_dom"/>
</dbReference>
<evidence type="ECO:0000256" key="2">
    <source>
        <dbReference type="SAM" id="SignalP"/>
    </source>
</evidence>
<reference evidence="4" key="1">
    <citation type="submission" date="2021-01" db="EMBL/GenBank/DDBJ databases">
        <title>Whole genome shotgun sequence of Catellatospora methionotrophica NBRC 14553.</title>
        <authorList>
            <person name="Komaki H."/>
            <person name="Tamura T."/>
        </authorList>
    </citation>
    <scope>NUCLEOTIDE SEQUENCE</scope>
    <source>
        <strain evidence="4">NBRC 14553</strain>
    </source>
</reference>
<comment type="caution">
    <text evidence="4">The sequence shown here is derived from an EMBL/GenBank/DDBJ whole genome shotgun (WGS) entry which is preliminary data.</text>
</comment>
<evidence type="ECO:0000313" key="4">
    <source>
        <dbReference type="EMBL" id="GIG15021.1"/>
    </source>
</evidence>